<protein>
    <submittedName>
        <fullName evidence="2">DJ-1/PfpI family protein</fullName>
    </submittedName>
</protein>
<keyword evidence="3" id="KW-1185">Reference proteome</keyword>
<proteinExistence type="predicted"/>
<evidence type="ECO:0000313" key="2">
    <source>
        <dbReference type="EMBL" id="KAF4406322.1"/>
    </source>
</evidence>
<name>A0ABQ7FCL5_9ACTN</name>
<dbReference type="InterPro" id="IPR029062">
    <property type="entry name" value="Class_I_gatase-like"/>
</dbReference>
<gene>
    <name evidence="2" type="ORF">GCU69_25410</name>
</gene>
<dbReference type="SUPFAM" id="SSF52317">
    <property type="entry name" value="Class I glutamine amidotransferase-like"/>
    <property type="match status" value="1"/>
</dbReference>
<dbReference type="RefSeq" id="WP_098755463.1">
    <property type="nucleotide sequence ID" value="NZ_WHPN01000373.1"/>
</dbReference>
<evidence type="ECO:0000313" key="3">
    <source>
        <dbReference type="Proteomes" id="UP000621266"/>
    </source>
</evidence>
<dbReference type="InterPro" id="IPR052158">
    <property type="entry name" value="INH-QAR"/>
</dbReference>
<sequence length="212" mass="22461">MQTAVLLFDRLTTLDAVGPYEVLSRLPGAEVVFVAERPGPVRGDRGSLALVADAALHEVPHPDLVLVPGGPGQNALMEDGPVHEWLREADTRTDWTTSVCTGSLVLAAAGLLEGRRATTHWGALERLAEHGARPVSERHVTDGKYVTAAGVSAGIDMALMLAGRIAGDTVARSIQLGIEYDPRPPYDAGSPRTAPPEVLAALRDRREAVLGQ</sequence>
<accession>A0ABQ7FCL5</accession>
<dbReference type="PANTHER" id="PTHR43130:SF2">
    <property type="entry name" value="DJ-1_PFPI DOMAIN-CONTAINING PROTEIN"/>
    <property type="match status" value="1"/>
</dbReference>
<dbReference type="Proteomes" id="UP000621266">
    <property type="component" value="Unassembled WGS sequence"/>
</dbReference>
<reference evidence="2 3" key="1">
    <citation type="submission" date="2019-10" db="EMBL/GenBank/DDBJ databases">
        <title>Streptomyces tenebrisbrunneis sp.nov., an endogenous actinomycete isolated from of Lycium ruthenicum.</title>
        <authorList>
            <person name="Ma L."/>
        </authorList>
    </citation>
    <scope>NUCLEOTIDE SEQUENCE [LARGE SCALE GENOMIC DNA]</scope>
    <source>
        <strain evidence="2 3">TRM 66187</strain>
    </source>
</reference>
<dbReference type="PANTHER" id="PTHR43130">
    <property type="entry name" value="ARAC-FAMILY TRANSCRIPTIONAL REGULATOR"/>
    <property type="match status" value="1"/>
</dbReference>
<evidence type="ECO:0000259" key="1">
    <source>
        <dbReference type="Pfam" id="PF01965"/>
    </source>
</evidence>
<comment type="caution">
    <text evidence="2">The sequence shown here is derived from an EMBL/GenBank/DDBJ whole genome shotgun (WGS) entry which is preliminary data.</text>
</comment>
<dbReference type="CDD" id="cd03139">
    <property type="entry name" value="GATase1_PfpI_2"/>
    <property type="match status" value="1"/>
</dbReference>
<dbReference type="InterPro" id="IPR002818">
    <property type="entry name" value="DJ-1/PfpI"/>
</dbReference>
<dbReference type="Gene3D" id="3.40.50.880">
    <property type="match status" value="1"/>
</dbReference>
<feature type="domain" description="DJ-1/PfpI" evidence="1">
    <location>
        <begin position="4"/>
        <end position="161"/>
    </location>
</feature>
<dbReference type="Pfam" id="PF01965">
    <property type="entry name" value="DJ-1_PfpI"/>
    <property type="match status" value="1"/>
</dbReference>
<dbReference type="EMBL" id="WHPN01000373">
    <property type="protein sequence ID" value="KAF4406322.1"/>
    <property type="molecule type" value="Genomic_DNA"/>
</dbReference>
<organism evidence="2 3">
    <name type="scientific">Streptomyces lycii</name>
    <dbReference type="NCBI Taxonomy" id="2654337"/>
    <lineage>
        <taxon>Bacteria</taxon>
        <taxon>Bacillati</taxon>
        <taxon>Actinomycetota</taxon>
        <taxon>Actinomycetes</taxon>
        <taxon>Kitasatosporales</taxon>
        <taxon>Streptomycetaceae</taxon>
        <taxon>Streptomyces</taxon>
    </lineage>
</organism>